<feature type="region of interest" description="Disordered" evidence="1">
    <location>
        <begin position="1"/>
        <end position="36"/>
    </location>
</feature>
<dbReference type="AlphaFoldDB" id="A0AAV1R8G7"/>
<dbReference type="EMBL" id="CAWUPB010000903">
    <property type="protein sequence ID" value="CAK7328765.1"/>
    <property type="molecule type" value="Genomic_DNA"/>
</dbReference>
<evidence type="ECO:0000313" key="3">
    <source>
        <dbReference type="Proteomes" id="UP001314170"/>
    </source>
</evidence>
<dbReference type="Proteomes" id="UP001314170">
    <property type="component" value="Unassembled WGS sequence"/>
</dbReference>
<feature type="compositionally biased region" description="Polar residues" evidence="1">
    <location>
        <begin position="16"/>
        <end position="25"/>
    </location>
</feature>
<feature type="compositionally biased region" description="Basic and acidic residues" evidence="1">
    <location>
        <begin position="64"/>
        <end position="76"/>
    </location>
</feature>
<evidence type="ECO:0000313" key="2">
    <source>
        <dbReference type="EMBL" id="CAK7328765.1"/>
    </source>
</evidence>
<name>A0AAV1R8G7_9ROSI</name>
<protein>
    <submittedName>
        <fullName evidence="2">Uncharacterized protein</fullName>
    </submittedName>
</protein>
<feature type="region of interest" description="Disordered" evidence="1">
    <location>
        <begin position="50"/>
        <end position="83"/>
    </location>
</feature>
<proteinExistence type="predicted"/>
<comment type="caution">
    <text evidence="2">The sequence shown here is derived from an EMBL/GenBank/DDBJ whole genome shotgun (WGS) entry which is preliminary data.</text>
</comment>
<keyword evidence="3" id="KW-1185">Reference proteome</keyword>
<reference evidence="2 3" key="1">
    <citation type="submission" date="2024-01" db="EMBL/GenBank/DDBJ databases">
        <authorList>
            <person name="Waweru B."/>
        </authorList>
    </citation>
    <scope>NUCLEOTIDE SEQUENCE [LARGE SCALE GENOMIC DNA]</scope>
</reference>
<gene>
    <name evidence="2" type="ORF">DCAF_LOCUS6504</name>
</gene>
<sequence length="83" mass="9110">MMTSLGASGAAAHSEPSVNQGNQAPHRNDAGHNSVPLIMMNRVGDGIARQYSSNSHRLRKGQKERHWLSYRNERARGLSQGTN</sequence>
<accession>A0AAV1R8G7</accession>
<evidence type="ECO:0000256" key="1">
    <source>
        <dbReference type="SAM" id="MobiDB-lite"/>
    </source>
</evidence>
<organism evidence="2 3">
    <name type="scientific">Dovyalis caffra</name>
    <dbReference type="NCBI Taxonomy" id="77055"/>
    <lineage>
        <taxon>Eukaryota</taxon>
        <taxon>Viridiplantae</taxon>
        <taxon>Streptophyta</taxon>
        <taxon>Embryophyta</taxon>
        <taxon>Tracheophyta</taxon>
        <taxon>Spermatophyta</taxon>
        <taxon>Magnoliopsida</taxon>
        <taxon>eudicotyledons</taxon>
        <taxon>Gunneridae</taxon>
        <taxon>Pentapetalae</taxon>
        <taxon>rosids</taxon>
        <taxon>fabids</taxon>
        <taxon>Malpighiales</taxon>
        <taxon>Salicaceae</taxon>
        <taxon>Flacourtieae</taxon>
        <taxon>Dovyalis</taxon>
    </lineage>
</organism>